<gene>
    <name evidence="1" type="ORF">SAMN05421740_109204</name>
</gene>
<keyword evidence="2" id="KW-1185">Reference proteome</keyword>
<accession>A0A1H7SUP4</accession>
<dbReference type="STRING" id="332977.SAMN05421740_109204"/>
<evidence type="ECO:0008006" key="3">
    <source>
        <dbReference type="Google" id="ProtNLM"/>
    </source>
</evidence>
<dbReference type="Proteomes" id="UP000198916">
    <property type="component" value="Unassembled WGS sequence"/>
</dbReference>
<protein>
    <recommendedName>
        <fullName evidence="3">cAMP-binding domain of CRP or a regulatory subunit of cAMP-dependent protein kinases</fullName>
    </recommendedName>
</protein>
<organism evidence="1 2">
    <name type="scientific">Parapedobacter koreensis</name>
    <dbReference type="NCBI Taxonomy" id="332977"/>
    <lineage>
        <taxon>Bacteria</taxon>
        <taxon>Pseudomonadati</taxon>
        <taxon>Bacteroidota</taxon>
        <taxon>Sphingobacteriia</taxon>
        <taxon>Sphingobacteriales</taxon>
        <taxon>Sphingobacteriaceae</taxon>
        <taxon>Parapedobacter</taxon>
    </lineage>
</organism>
<proteinExistence type="predicted"/>
<reference evidence="2" key="1">
    <citation type="submission" date="2016-10" db="EMBL/GenBank/DDBJ databases">
        <authorList>
            <person name="Varghese N."/>
            <person name="Submissions S."/>
        </authorList>
    </citation>
    <scope>NUCLEOTIDE SEQUENCE [LARGE SCALE GENOMIC DNA]</scope>
    <source>
        <strain evidence="2">Jip14</strain>
    </source>
</reference>
<dbReference type="OrthoDB" id="711326at2"/>
<sequence length="173" mass="19986">MEQHLQQFRQKLLSFTPMNPIIWEALARHLSVIGCPAERPLSVQPGICYLAEGLMMQCKRQADTTPTILRFVPQGTTIPMNTGDSVQLKAILPCRLLWIGKEELDKLAVAFPDLHQHYEAWMHGWYQLLEDRSELLLIPQKERKQAFIAKYPNMIQYITTKDLATYLAMHPIT</sequence>
<dbReference type="AlphaFoldDB" id="A0A1H7SUP4"/>
<dbReference type="EMBL" id="FNZR01000009">
    <property type="protein sequence ID" value="SEL76148.1"/>
    <property type="molecule type" value="Genomic_DNA"/>
</dbReference>
<dbReference type="SUPFAM" id="SSF51206">
    <property type="entry name" value="cAMP-binding domain-like"/>
    <property type="match status" value="1"/>
</dbReference>
<evidence type="ECO:0000313" key="2">
    <source>
        <dbReference type="Proteomes" id="UP000198916"/>
    </source>
</evidence>
<dbReference type="InterPro" id="IPR018490">
    <property type="entry name" value="cNMP-bd_dom_sf"/>
</dbReference>
<dbReference type="RefSeq" id="WP_143053942.1">
    <property type="nucleotide sequence ID" value="NZ_FNZR01000009.1"/>
</dbReference>
<name>A0A1H7SUP4_9SPHI</name>
<evidence type="ECO:0000313" key="1">
    <source>
        <dbReference type="EMBL" id="SEL76148.1"/>
    </source>
</evidence>